<dbReference type="SMART" id="SM00595">
    <property type="entry name" value="MADF"/>
    <property type="match status" value="3"/>
</dbReference>
<feature type="region of interest" description="Disordered" evidence="1">
    <location>
        <begin position="477"/>
        <end position="514"/>
    </location>
</feature>
<feature type="domain" description="MADF" evidence="2">
    <location>
        <begin position="172"/>
        <end position="269"/>
    </location>
</feature>
<dbReference type="AlphaFoldDB" id="A0A915EIL5"/>
<feature type="compositionally biased region" description="Acidic residues" evidence="1">
    <location>
        <begin position="284"/>
        <end position="295"/>
    </location>
</feature>
<dbReference type="InterPro" id="IPR006578">
    <property type="entry name" value="MADF-dom"/>
</dbReference>
<evidence type="ECO:0000313" key="3">
    <source>
        <dbReference type="Proteomes" id="UP000887574"/>
    </source>
</evidence>
<evidence type="ECO:0000256" key="1">
    <source>
        <dbReference type="SAM" id="MobiDB-lite"/>
    </source>
</evidence>
<feature type="domain" description="MADF" evidence="2">
    <location>
        <begin position="15"/>
        <end position="109"/>
    </location>
</feature>
<feature type="region of interest" description="Disordered" evidence="1">
    <location>
        <begin position="270"/>
        <end position="303"/>
    </location>
</feature>
<keyword evidence="3" id="KW-1185">Reference proteome</keyword>
<proteinExistence type="predicted"/>
<dbReference type="Pfam" id="PF10545">
    <property type="entry name" value="MADF_DNA_bdg"/>
    <property type="match status" value="2"/>
</dbReference>
<dbReference type="PANTHER" id="PTHR21505">
    <property type="entry name" value="MADF DOMAIN-CONTAINING PROTEIN-RELATED"/>
    <property type="match status" value="1"/>
</dbReference>
<feature type="compositionally biased region" description="Polar residues" evidence="1">
    <location>
        <begin position="477"/>
        <end position="488"/>
    </location>
</feature>
<evidence type="ECO:0000259" key="2">
    <source>
        <dbReference type="PROSITE" id="PS51029"/>
    </source>
</evidence>
<feature type="region of interest" description="Disordered" evidence="1">
    <location>
        <begin position="140"/>
        <end position="161"/>
    </location>
</feature>
<dbReference type="PROSITE" id="PS51029">
    <property type="entry name" value="MADF"/>
    <property type="match status" value="3"/>
</dbReference>
<protein>
    <submittedName>
        <fullName evidence="4">MADF domain-containing protein</fullName>
    </submittedName>
</protein>
<dbReference type="PANTHER" id="PTHR21505:SF12">
    <property type="entry name" value="MADF DOMAIN-CONTAINING PROTEIN-RELATED"/>
    <property type="match status" value="1"/>
</dbReference>
<evidence type="ECO:0000313" key="4">
    <source>
        <dbReference type="WBParaSite" id="jg6387"/>
    </source>
</evidence>
<feature type="region of interest" description="Disordered" evidence="1">
    <location>
        <begin position="430"/>
        <end position="464"/>
    </location>
</feature>
<dbReference type="Proteomes" id="UP000887574">
    <property type="component" value="Unplaced"/>
</dbReference>
<accession>A0A915EIL5</accession>
<name>A0A915EIL5_9BILA</name>
<reference evidence="4" key="1">
    <citation type="submission" date="2022-11" db="UniProtKB">
        <authorList>
            <consortium name="WormBaseParasite"/>
        </authorList>
    </citation>
    <scope>IDENTIFICATION</scope>
</reference>
<sequence length="689" mass="78926">MSQSSAQWNKENRLLLIEELQKQPLLWSEDNYGGVQRLDAIERIRKSVNKIQGDLPFTHRQIADKLSDLICAYNSLADKMNRDKAAGLEVKEPEWEFFANLKFLGGLDREVEEELSSQSFVEQQFPSTLAFFKNIDQPNSQSNQLEEEKDEQNVTTKSTQDKVEWTDQDRITLIKEYQKHPRLWNTSHSDYLKPTGAVGDIRARCKANSLLASSFNKLLEKPYTHHQIKSQLNALRLQYKKCLKEVENGGSQPNWPLFQHLKFLGNLNTGHLSVPDTPKAPENSPDENDENDADNDNNTGDEAKWNFKKNVRLIKEYERHPRLWSPTYSVYNLREHNCGGGVVKRSQEIELIMEALNKFEKKPFTYTQVLQQIRQLRMKYRTYYKTFLVDGKEPKWRLFKYLKFLDDTVGIADPKEVIIKQEHIKPVESEQNISAVTTKDTSPRTSRRRSSISNQQDQEKESHLVKIQPRISSFLSVDKSTNGSSTDSNPDDVVFTQPPAKKNKPEEENEVSQKDISVLNLSTSTDIWIEEFKKDENYGLRPSTKRASLASLQTIVNKDGTPSSHFARKSIEKMKRWSGMGNLANTNGAHSGQNVDKNFKDLHMVESFLSTNCTVESPDIVFERTSRRPSINPVNTSNVSGSSGDAHTRFVEFVADALKRISSVKPSRIASTRKIIKDALFDAEFEDGK</sequence>
<dbReference type="WBParaSite" id="jg6387">
    <property type="protein sequence ID" value="jg6387"/>
    <property type="gene ID" value="jg6387"/>
</dbReference>
<organism evidence="3 4">
    <name type="scientific">Ditylenchus dipsaci</name>
    <dbReference type="NCBI Taxonomy" id="166011"/>
    <lineage>
        <taxon>Eukaryota</taxon>
        <taxon>Metazoa</taxon>
        <taxon>Ecdysozoa</taxon>
        <taxon>Nematoda</taxon>
        <taxon>Chromadorea</taxon>
        <taxon>Rhabditida</taxon>
        <taxon>Tylenchina</taxon>
        <taxon>Tylenchomorpha</taxon>
        <taxon>Sphaerularioidea</taxon>
        <taxon>Anguinidae</taxon>
        <taxon>Anguininae</taxon>
        <taxon>Ditylenchus</taxon>
    </lineage>
</organism>
<feature type="domain" description="MADF" evidence="2">
    <location>
        <begin position="312"/>
        <end position="410"/>
    </location>
</feature>